<evidence type="ECO:0000256" key="3">
    <source>
        <dbReference type="ARBA" id="ARBA00023235"/>
    </source>
</evidence>
<accession>A0A5S9P6Q9</accession>
<evidence type="ECO:0000256" key="6">
    <source>
        <dbReference type="PROSITE-ProRule" id="PRU00182"/>
    </source>
</evidence>
<dbReference type="InterPro" id="IPR018496">
    <property type="entry name" value="PsdUridine_synth_RsuA/RluB_CS"/>
</dbReference>
<evidence type="ECO:0000313" key="12">
    <source>
        <dbReference type="Proteomes" id="UP000439591"/>
    </source>
</evidence>
<dbReference type="SUPFAM" id="SSF55120">
    <property type="entry name" value="Pseudouridine synthase"/>
    <property type="match status" value="1"/>
</dbReference>
<dbReference type="Gene3D" id="3.10.290.10">
    <property type="entry name" value="RNA-binding S4 domain"/>
    <property type="match status" value="1"/>
</dbReference>
<dbReference type="EC" id="5.4.99.-" evidence="7"/>
<dbReference type="EMBL" id="CACSIK010000001">
    <property type="protein sequence ID" value="CAA0091517.1"/>
    <property type="molecule type" value="Genomic_DNA"/>
</dbReference>
<dbReference type="EMBL" id="CACSIM010000002">
    <property type="protein sequence ID" value="CAA0098876.1"/>
    <property type="molecule type" value="Genomic_DNA"/>
</dbReference>
<gene>
    <name evidence="10" type="primary">rsuA_2</name>
    <name evidence="9" type="ORF">IHBHHGIJ_02164</name>
    <name evidence="10" type="ORF">KFEGEMFD_01766</name>
</gene>
<dbReference type="PANTHER" id="PTHR47683">
    <property type="entry name" value="PSEUDOURIDINE SYNTHASE FAMILY PROTEIN-RELATED"/>
    <property type="match status" value="1"/>
</dbReference>
<evidence type="ECO:0000256" key="5">
    <source>
        <dbReference type="ARBA" id="ARBA00037590"/>
    </source>
</evidence>
<dbReference type="AlphaFoldDB" id="A0A5S9P6Q9"/>
<sequence length="248" mass="27725">MTVSKVVKKPLRLDRYLSSVTDYSRSDAKKLIKSGDIAVGGVVVTDVRYMVSSDVLVSLNGAALRHVGPRYLMLNKPIGYICAARDRRHSTVLDLLDEDNPERLHVAGRLDIDTTGLVLLTDDGSWSHAITSPHRKCWKSYYIETADVIDDRTIAHFARGVFLKDDKVRTLPGELTILADCSARLKICEGRYHQVKRMFGAEGNAVVRLHREAIGEIQLDPHLAEGEYRYLTETEVASVYNVKNVGSE</sequence>
<feature type="domain" description="RNA-binding S4" evidence="8">
    <location>
        <begin position="11"/>
        <end position="73"/>
    </location>
</feature>
<proteinExistence type="inferred from homology"/>
<dbReference type="InterPro" id="IPR002942">
    <property type="entry name" value="S4_RNA-bd"/>
</dbReference>
<keyword evidence="11" id="KW-1185">Reference proteome</keyword>
<dbReference type="InterPro" id="IPR050343">
    <property type="entry name" value="RsuA_PseudoU_synthase"/>
</dbReference>
<dbReference type="InterPro" id="IPR020103">
    <property type="entry name" value="PsdUridine_synth_cat_dom_sf"/>
</dbReference>
<dbReference type="GO" id="GO:0000455">
    <property type="term" value="P:enzyme-directed rRNA pseudouridine synthesis"/>
    <property type="evidence" value="ECO:0007669"/>
    <property type="project" value="UniProtKB-ARBA"/>
</dbReference>
<dbReference type="Pfam" id="PF01479">
    <property type="entry name" value="S4"/>
    <property type="match status" value="1"/>
</dbReference>
<evidence type="ECO:0000313" key="9">
    <source>
        <dbReference type="EMBL" id="CAA0091517.1"/>
    </source>
</evidence>
<dbReference type="PROSITE" id="PS01149">
    <property type="entry name" value="PSI_RSU"/>
    <property type="match status" value="1"/>
</dbReference>
<dbReference type="SMART" id="SM00363">
    <property type="entry name" value="S4"/>
    <property type="match status" value="1"/>
</dbReference>
<evidence type="ECO:0000259" key="8">
    <source>
        <dbReference type="SMART" id="SM00363"/>
    </source>
</evidence>
<dbReference type="PANTHER" id="PTHR47683:SF4">
    <property type="entry name" value="PSEUDOURIDINE SYNTHASE"/>
    <property type="match status" value="1"/>
</dbReference>
<reference evidence="11 12" key="1">
    <citation type="submission" date="2019-11" db="EMBL/GenBank/DDBJ databases">
        <authorList>
            <person name="Holert J."/>
        </authorList>
    </citation>
    <scope>NUCLEOTIDE SEQUENCE [LARGE SCALE GENOMIC DNA]</scope>
    <source>
        <strain evidence="10">BC3_2A</strain>
        <strain evidence="9">SB11_1A</strain>
    </source>
</reference>
<evidence type="ECO:0000313" key="11">
    <source>
        <dbReference type="Proteomes" id="UP000435877"/>
    </source>
</evidence>
<dbReference type="InterPro" id="IPR020094">
    <property type="entry name" value="TruA/RsuA/RluB/E/F_N"/>
</dbReference>
<evidence type="ECO:0000256" key="7">
    <source>
        <dbReference type="RuleBase" id="RU003887"/>
    </source>
</evidence>
<organism evidence="10 12">
    <name type="scientific">Zhongshania aliphaticivorans</name>
    <dbReference type="NCBI Taxonomy" id="1470434"/>
    <lineage>
        <taxon>Bacteria</taxon>
        <taxon>Pseudomonadati</taxon>
        <taxon>Pseudomonadota</taxon>
        <taxon>Gammaproteobacteria</taxon>
        <taxon>Cellvibrionales</taxon>
        <taxon>Spongiibacteraceae</taxon>
        <taxon>Zhongshania</taxon>
    </lineage>
</organism>
<comment type="function">
    <text evidence="5">Responsible for synthesis of pseudouridine from uracil-516 in 16S ribosomal RNA.</text>
</comment>
<dbReference type="GO" id="GO:0160136">
    <property type="term" value="F:16S rRNA pseudouridine(516) synthase activity"/>
    <property type="evidence" value="ECO:0007669"/>
    <property type="project" value="UniProtKB-EC"/>
</dbReference>
<dbReference type="GO" id="GO:0003723">
    <property type="term" value="F:RNA binding"/>
    <property type="evidence" value="ECO:0007669"/>
    <property type="project" value="UniProtKB-KW"/>
</dbReference>
<dbReference type="InterPro" id="IPR006145">
    <property type="entry name" value="PsdUridine_synth_RsuA/RluA"/>
</dbReference>
<dbReference type="InterPro" id="IPR042092">
    <property type="entry name" value="PsdUridine_s_RsuA/RluB/E/F_cat"/>
</dbReference>
<keyword evidence="2 6" id="KW-0694">RNA-binding</keyword>
<name>A0A5S9P6Q9_9GAMM</name>
<dbReference type="CDD" id="cd02553">
    <property type="entry name" value="PseudoU_synth_RsuA"/>
    <property type="match status" value="1"/>
</dbReference>
<dbReference type="Proteomes" id="UP000435877">
    <property type="component" value="Unassembled WGS sequence"/>
</dbReference>
<evidence type="ECO:0000256" key="2">
    <source>
        <dbReference type="ARBA" id="ARBA00022884"/>
    </source>
</evidence>
<comment type="similarity">
    <text evidence="1 7">Belongs to the pseudouridine synthase RsuA family.</text>
</comment>
<dbReference type="PROSITE" id="PS50889">
    <property type="entry name" value="S4"/>
    <property type="match status" value="1"/>
</dbReference>
<dbReference type="NCBIfam" id="TIGR00093">
    <property type="entry name" value="pseudouridine synthase"/>
    <property type="match status" value="1"/>
</dbReference>
<dbReference type="CDD" id="cd00165">
    <property type="entry name" value="S4"/>
    <property type="match status" value="1"/>
</dbReference>
<dbReference type="Proteomes" id="UP000439591">
    <property type="component" value="Unassembled WGS sequence"/>
</dbReference>
<protein>
    <recommendedName>
        <fullName evidence="7">Pseudouridine synthase</fullName>
        <ecNumber evidence="7">5.4.99.-</ecNumber>
    </recommendedName>
</protein>
<comment type="catalytic activity">
    <reaction evidence="4">
        <text>uridine(516) in 16S rRNA = pseudouridine(516) in 16S rRNA</text>
        <dbReference type="Rhea" id="RHEA:38867"/>
        <dbReference type="Rhea" id="RHEA-COMP:10089"/>
        <dbReference type="Rhea" id="RHEA-COMP:10090"/>
        <dbReference type="ChEBI" id="CHEBI:65314"/>
        <dbReference type="ChEBI" id="CHEBI:65315"/>
        <dbReference type="EC" id="5.4.99.19"/>
    </reaction>
</comment>
<dbReference type="Pfam" id="PF00849">
    <property type="entry name" value="PseudoU_synth_2"/>
    <property type="match status" value="1"/>
</dbReference>
<dbReference type="Gene3D" id="3.30.70.580">
    <property type="entry name" value="Pseudouridine synthase I, catalytic domain, N-terminal subdomain"/>
    <property type="match status" value="1"/>
</dbReference>
<evidence type="ECO:0000256" key="1">
    <source>
        <dbReference type="ARBA" id="ARBA00008348"/>
    </source>
</evidence>
<dbReference type="SUPFAM" id="SSF55174">
    <property type="entry name" value="Alpha-L RNA-binding motif"/>
    <property type="match status" value="1"/>
</dbReference>
<keyword evidence="3 7" id="KW-0413">Isomerase</keyword>
<evidence type="ECO:0000256" key="4">
    <source>
        <dbReference type="ARBA" id="ARBA00036749"/>
    </source>
</evidence>
<dbReference type="InterPro" id="IPR000748">
    <property type="entry name" value="PsdUridine_synth_RsuA/RluB/E/F"/>
</dbReference>
<dbReference type="Gene3D" id="3.30.70.1560">
    <property type="entry name" value="Alpha-L RNA-binding motif"/>
    <property type="match status" value="1"/>
</dbReference>
<evidence type="ECO:0000313" key="10">
    <source>
        <dbReference type="EMBL" id="CAA0098876.1"/>
    </source>
</evidence>
<dbReference type="InterPro" id="IPR036986">
    <property type="entry name" value="S4_RNA-bd_sf"/>
</dbReference>